<reference evidence="1 2" key="1">
    <citation type="submission" date="2014-06" db="EMBL/GenBank/DDBJ databases">
        <title>Evolutionary Origins and Diversification of the Mycorrhizal Mutualists.</title>
        <authorList>
            <consortium name="DOE Joint Genome Institute"/>
            <consortium name="Mycorrhizal Genomics Consortium"/>
            <person name="Kohler A."/>
            <person name="Kuo A."/>
            <person name="Nagy L.G."/>
            <person name="Floudas D."/>
            <person name="Copeland A."/>
            <person name="Barry K.W."/>
            <person name="Cichocki N."/>
            <person name="Veneault-Fourrey C."/>
            <person name="LaButti K."/>
            <person name="Lindquist E.A."/>
            <person name="Lipzen A."/>
            <person name="Lundell T."/>
            <person name="Morin E."/>
            <person name="Murat C."/>
            <person name="Riley R."/>
            <person name="Ohm R."/>
            <person name="Sun H."/>
            <person name="Tunlid A."/>
            <person name="Henrissat B."/>
            <person name="Grigoriev I.V."/>
            <person name="Hibbett D.S."/>
            <person name="Martin F."/>
        </authorList>
    </citation>
    <scope>NUCLEOTIDE SEQUENCE [LARGE SCALE GENOMIC DNA]</scope>
    <source>
        <strain evidence="1 2">SS14</strain>
    </source>
</reference>
<dbReference type="AlphaFoldDB" id="A0A0C9VDD0"/>
<dbReference type="Gene3D" id="3.65.10.10">
    <property type="entry name" value="Enolpyruvate transferase domain"/>
    <property type="match status" value="1"/>
</dbReference>
<keyword evidence="2" id="KW-1185">Reference proteome</keyword>
<dbReference type="InterPro" id="IPR013785">
    <property type="entry name" value="Aldolase_TIM"/>
</dbReference>
<proteinExistence type="predicted"/>
<dbReference type="Proteomes" id="UP000054279">
    <property type="component" value="Unassembled WGS sequence"/>
</dbReference>
<dbReference type="Gene3D" id="3.20.20.70">
    <property type="entry name" value="Aldolase class I"/>
    <property type="match status" value="1"/>
</dbReference>
<dbReference type="OrthoDB" id="204377at2759"/>
<dbReference type="GO" id="GO:0003855">
    <property type="term" value="F:3-dehydroquinate dehydratase activity"/>
    <property type="evidence" value="ECO:0007669"/>
    <property type="project" value="InterPro"/>
</dbReference>
<dbReference type="InterPro" id="IPR036968">
    <property type="entry name" value="Enolpyruvate_Tfrase_sf"/>
</dbReference>
<dbReference type="InterPro" id="IPR001381">
    <property type="entry name" value="DHquinase_I"/>
</dbReference>
<dbReference type="SUPFAM" id="SSF55205">
    <property type="entry name" value="EPT/RTPC-like"/>
    <property type="match status" value="1"/>
</dbReference>
<evidence type="ECO:0000313" key="2">
    <source>
        <dbReference type="Proteomes" id="UP000054279"/>
    </source>
</evidence>
<protein>
    <submittedName>
        <fullName evidence="1">Uncharacterized protein</fullName>
    </submittedName>
</protein>
<dbReference type="EMBL" id="KN837152">
    <property type="protein sequence ID" value="KIJ39407.1"/>
    <property type="molecule type" value="Genomic_DNA"/>
</dbReference>
<dbReference type="SUPFAM" id="SSF51569">
    <property type="entry name" value="Aldolase"/>
    <property type="match status" value="1"/>
</dbReference>
<dbReference type="HOGENOM" id="CLU_1679078_0_0_1"/>
<dbReference type="GO" id="GO:0016765">
    <property type="term" value="F:transferase activity, transferring alkyl or aryl (other than methyl) groups"/>
    <property type="evidence" value="ECO:0007669"/>
    <property type="project" value="InterPro"/>
</dbReference>
<name>A0A0C9VDD0_SPHS4</name>
<sequence length="157" mass="17128">MRLELVGGQVISQPYINMTIAMMRAFGADIQREAVKDIYHIKHIGKVVQVFFQRITGLNPTFVPGLPQAADGNAKAHNVPSLGYVAAQVVALRRNTLLPVIYTIRTVSQCGLFPDDGEEAALALMNLGIRMGCEYIDVEIDWSAKLQEAVKATKGAS</sequence>
<dbReference type="InterPro" id="IPR013792">
    <property type="entry name" value="RNA3'P_cycl/enolpyr_Trfase_a/b"/>
</dbReference>
<evidence type="ECO:0000313" key="1">
    <source>
        <dbReference type="EMBL" id="KIJ39407.1"/>
    </source>
</evidence>
<organism evidence="1 2">
    <name type="scientific">Sphaerobolus stellatus (strain SS14)</name>
    <dbReference type="NCBI Taxonomy" id="990650"/>
    <lineage>
        <taxon>Eukaryota</taxon>
        <taxon>Fungi</taxon>
        <taxon>Dikarya</taxon>
        <taxon>Basidiomycota</taxon>
        <taxon>Agaricomycotina</taxon>
        <taxon>Agaricomycetes</taxon>
        <taxon>Phallomycetidae</taxon>
        <taxon>Geastrales</taxon>
        <taxon>Sphaerobolaceae</taxon>
        <taxon>Sphaerobolus</taxon>
    </lineage>
</organism>
<dbReference type="Pfam" id="PF01487">
    <property type="entry name" value="DHquinase_I"/>
    <property type="match status" value="1"/>
</dbReference>
<accession>A0A0C9VDD0</accession>
<gene>
    <name evidence="1" type="ORF">M422DRAFT_257727</name>
</gene>